<proteinExistence type="predicted"/>
<feature type="region of interest" description="Disordered" evidence="1">
    <location>
        <begin position="91"/>
        <end position="138"/>
    </location>
</feature>
<feature type="region of interest" description="Disordered" evidence="1">
    <location>
        <begin position="30"/>
        <end position="58"/>
    </location>
</feature>
<organism evidence="2 3">
    <name type="scientific">Colletotrichum lupini</name>
    <dbReference type="NCBI Taxonomy" id="145971"/>
    <lineage>
        <taxon>Eukaryota</taxon>
        <taxon>Fungi</taxon>
        <taxon>Dikarya</taxon>
        <taxon>Ascomycota</taxon>
        <taxon>Pezizomycotina</taxon>
        <taxon>Sordariomycetes</taxon>
        <taxon>Hypocreomycetidae</taxon>
        <taxon>Glomerellales</taxon>
        <taxon>Glomerellaceae</taxon>
        <taxon>Colletotrichum</taxon>
        <taxon>Colletotrichum acutatum species complex</taxon>
    </lineage>
</organism>
<dbReference type="EMBL" id="CP019476">
    <property type="protein sequence ID" value="UQC83700.1"/>
    <property type="molecule type" value="Genomic_DNA"/>
</dbReference>
<evidence type="ECO:0000256" key="1">
    <source>
        <dbReference type="SAM" id="MobiDB-lite"/>
    </source>
</evidence>
<gene>
    <name evidence="2" type="ORF">CLUP02_09196</name>
</gene>
<keyword evidence="3" id="KW-1185">Reference proteome</keyword>
<dbReference type="Proteomes" id="UP000830671">
    <property type="component" value="Chromosome 4"/>
</dbReference>
<dbReference type="AlphaFoldDB" id="A0A9Q8SUH4"/>
<dbReference type="GeneID" id="73343185"/>
<accession>A0A9Q8SUH4</accession>
<dbReference type="RefSeq" id="XP_049145319.1">
    <property type="nucleotide sequence ID" value="XM_049288175.1"/>
</dbReference>
<sequence>MSGVRHVSSHRYPAAGIILTRNGWGAIGRGPNAFGGNGRSPEGPLRRPSGHVDISRPTASRRQRYWGLSTRQMQSTFFHVPGRSYSDLAVASPEPPSCSEDRGEEFGGVQDAWNPRNICPQHEQTRRNGSVPATRIRDIDSPTGATACRDGYRCAVIANLAKSFQPSDQWEAGGLGPWAPSPGPDDGGFKTGQSKTGALDRREASAPAWGKLLNLNSCAAELAELDQRTAASRGAPCLTYCTTTGLSMAAVLRLATAGFHSVRWRPRVQVLMYLAGSRTRMGLQVQLWHRSVFQLVLSRREKIDVSKAFCFFGSEGEEGRIRTRMSRWKLKAQFTVQPYILSASVPSYLTSCFLDLAGYLSHKRKKNQEREGKREMLAYLRVTPLTPTFLPRYDYQDKGKSRGFAIDPTYLTFEHFWARFTKEREEKLPARQGLTDGELQVRMPPRRQGHIMYLEVLGAAYGVPVRISTRPLNNSQGSKSQYPETQSLIARHRFHGTMIIGHIRWLTPEALEFLQKDSAKHE</sequence>
<name>A0A9Q8SUH4_9PEZI</name>
<evidence type="ECO:0000313" key="2">
    <source>
        <dbReference type="EMBL" id="UQC83700.1"/>
    </source>
</evidence>
<dbReference type="KEGG" id="clup:CLUP02_09196"/>
<protein>
    <submittedName>
        <fullName evidence="2">Uncharacterized protein</fullName>
    </submittedName>
</protein>
<evidence type="ECO:0000313" key="3">
    <source>
        <dbReference type="Proteomes" id="UP000830671"/>
    </source>
</evidence>
<reference evidence="2" key="1">
    <citation type="journal article" date="2021" name="Mol. Plant Microbe Interact.">
        <title>Complete Genome Sequence of the Plant-Pathogenic Fungus Colletotrichum lupini.</title>
        <authorList>
            <person name="Baroncelli R."/>
            <person name="Pensec F."/>
            <person name="Da Lio D."/>
            <person name="Boufleur T."/>
            <person name="Vicente I."/>
            <person name="Sarrocco S."/>
            <person name="Picot A."/>
            <person name="Baraldi E."/>
            <person name="Sukno S."/>
            <person name="Thon M."/>
            <person name="Le Floch G."/>
        </authorList>
    </citation>
    <scope>NUCLEOTIDE SEQUENCE</scope>
    <source>
        <strain evidence="2">IMI 504893</strain>
    </source>
</reference>
<feature type="region of interest" description="Disordered" evidence="1">
    <location>
        <begin position="171"/>
        <end position="198"/>
    </location>
</feature>